<dbReference type="AlphaFoldDB" id="M3FP70"/>
<gene>
    <name evidence="2" type="ORF">LEP1GSC188_3402</name>
</gene>
<dbReference type="PANTHER" id="PTHR35004:SF7">
    <property type="entry name" value="INTEGRASE PROTEIN"/>
    <property type="match status" value="1"/>
</dbReference>
<dbReference type="InterPro" id="IPR001584">
    <property type="entry name" value="Integrase_cat-core"/>
</dbReference>
<accession>M3FP70</accession>
<organism evidence="2 3">
    <name type="scientific">Leptospira weilii serovar Topaz str. LT2116</name>
    <dbReference type="NCBI Taxonomy" id="1088540"/>
    <lineage>
        <taxon>Bacteria</taxon>
        <taxon>Pseudomonadati</taxon>
        <taxon>Spirochaetota</taxon>
        <taxon>Spirochaetia</taxon>
        <taxon>Leptospirales</taxon>
        <taxon>Leptospiraceae</taxon>
        <taxon>Leptospira</taxon>
    </lineage>
</organism>
<evidence type="ECO:0000259" key="1">
    <source>
        <dbReference type="PROSITE" id="PS50994"/>
    </source>
</evidence>
<evidence type="ECO:0000313" key="2">
    <source>
        <dbReference type="EMBL" id="EMF82132.1"/>
    </source>
</evidence>
<dbReference type="Gene3D" id="3.30.420.10">
    <property type="entry name" value="Ribonuclease H-like superfamily/Ribonuclease H"/>
    <property type="match status" value="1"/>
</dbReference>
<proteinExistence type="predicted"/>
<dbReference type="SUPFAM" id="SSF53098">
    <property type="entry name" value="Ribonuclease H-like"/>
    <property type="match status" value="1"/>
</dbReference>
<dbReference type="InterPro" id="IPR036397">
    <property type="entry name" value="RNaseH_sf"/>
</dbReference>
<protein>
    <submittedName>
        <fullName evidence="2">Integrase core domain protein</fullName>
    </submittedName>
</protein>
<dbReference type="Pfam" id="PF00665">
    <property type="entry name" value="rve"/>
    <property type="match status" value="1"/>
</dbReference>
<comment type="caution">
    <text evidence="2">The sequence shown here is derived from an EMBL/GenBank/DDBJ whole genome shotgun (WGS) entry which is preliminary data.</text>
</comment>
<dbReference type="Proteomes" id="UP000011770">
    <property type="component" value="Unassembled WGS sequence"/>
</dbReference>
<feature type="domain" description="Integrase catalytic" evidence="1">
    <location>
        <begin position="190"/>
        <end position="367"/>
    </location>
</feature>
<reference evidence="2 3" key="1">
    <citation type="submission" date="2013-01" db="EMBL/GenBank/DDBJ databases">
        <authorList>
            <person name="Harkins D.M."/>
            <person name="Durkin A.S."/>
            <person name="Brinkac L.M."/>
            <person name="Haft D.H."/>
            <person name="Selengut J.D."/>
            <person name="Sanka R."/>
            <person name="DePew J."/>
            <person name="Purushe J."/>
            <person name="Tulsiani S.M."/>
            <person name="Graham G.C."/>
            <person name="Burns M.-A."/>
            <person name="Dohnt M.F."/>
            <person name="Smythe L.D."/>
            <person name="McKay D.B."/>
            <person name="Craig S.B."/>
            <person name="Vinetz J.M."/>
            <person name="Sutton G.G."/>
            <person name="Nierman W.C."/>
            <person name="Fouts D.E."/>
        </authorList>
    </citation>
    <scope>NUCLEOTIDE SEQUENCE [LARGE SCALE GENOMIC DNA]</scope>
    <source>
        <strain evidence="2 3">LT2116</strain>
    </source>
</reference>
<sequence>MEMRLESIVDQTNLAKYFMEWKSLGKEKGTKAERGEIVQEVCRRYGIDSASTVYKYFNRLSRGQSVFEVTERKPRGGVVLTSRRKQQAELVRQIAILKVATETQSKTKYASTTAAMRIGVEEGLFKAEDLPHRTTIDRALGKYGLRVRDFKKSHTAVQLYADFAGEWLVVDATPLDQHFLRLDNKFQYKKGLSEKDKHLADLLKREGLRRIWLFFAVELYSGAWFCKAYAPEGGGEDSATWIDFLTDYFLSKEKIPLQAVPLNIYCDRGSGMSSKEMETFLDRLGVSVTTHMPGNPSAKGMVEGRISASKRSHETLLKALEDDYLDLVSLNEHYSQWQIFHNTQSGAYAKFCKSTNSHPLRSVNADDIRNARFAFHRRKVDAYGIISIKWGSKAKVEKFFVARDLPKGLELNVFRDVTGKVKALDPRTGRMYDCDPRGKQRRKLGTYQNDIDYDWTDTDAERLRKEVRKEAKGVSISFDSTLPPEIEIPEWKGKTVPHFVPDPEIATEYDSVGDALCVLEEIAGEIEEDLLPTIVASFKKILEANGKIVYNDLRKYIEILREGR</sequence>
<name>M3FP70_9LEPT</name>
<evidence type="ECO:0000313" key="3">
    <source>
        <dbReference type="Proteomes" id="UP000011770"/>
    </source>
</evidence>
<dbReference type="EMBL" id="AHOR02000026">
    <property type="protein sequence ID" value="EMF82132.1"/>
    <property type="molecule type" value="Genomic_DNA"/>
</dbReference>
<dbReference type="PROSITE" id="PS50994">
    <property type="entry name" value="INTEGRASE"/>
    <property type="match status" value="1"/>
</dbReference>
<dbReference type="GO" id="GO:0015074">
    <property type="term" value="P:DNA integration"/>
    <property type="evidence" value="ECO:0007669"/>
    <property type="project" value="InterPro"/>
</dbReference>
<dbReference type="PANTHER" id="PTHR35004">
    <property type="entry name" value="TRANSPOSASE RV3428C-RELATED"/>
    <property type="match status" value="1"/>
</dbReference>
<dbReference type="GO" id="GO:0003676">
    <property type="term" value="F:nucleic acid binding"/>
    <property type="evidence" value="ECO:0007669"/>
    <property type="project" value="InterPro"/>
</dbReference>
<dbReference type="InterPro" id="IPR012337">
    <property type="entry name" value="RNaseH-like_sf"/>
</dbReference>